<dbReference type="PROSITE" id="PS50850">
    <property type="entry name" value="MFS"/>
    <property type="match status" value="1"/>
</dbReference>
<dbReference type="AlphaFoldDB" id="A0AAW0RN57"/>
<comment type="subcellular location">
    <subcellularLocation>
        <location evidence="1">Membrane</location>
        <topology evidence="1">Multi-pass membrane protein</topology>
    </subcellularLocation>
</comment>
<dbReference type="GO" id="GO:0005886">
    <property type="term" value="C:plasma membrane"/>
    <property type="evidence" value="ECO:0007669"/>
    <property type="project" value="TreeGrafter"/>
</dbReference>
<evidence type="ECO:0000256" key="2">
    <source>
        <dbReference type="ARBA" id="ARBA00022692"/>
    </source>
</evidence>
<feature type="signal peptide" evidence="8">
    <location>
        <begin position="1"/>
        <end position="28"/>
    </location>
</feature>
<dbReference type="CDD" id="cd17323">
    <property type="entry name" value="MFS_Tpo1_MDR_like"/>
    <property type="match status" value="1"/>
</dbReference>
<feature type="region of interest" description="Disordered" evidence="6">
    <location>
        <begin position="107"/>
        <end position="169"/>
    </location>
</feature>
<evidence type="ECO:0000256" key="1">
    <source>
        <dbReference type="ARBA" id="ARBA00004141"/>
    </source>
</evidence>
<dbReference type="GO" id="GO:0022857">
    <property type="term" value="F:transmembrane transporter activity"/>
    <property type="evidence" value="ECO:0007669"/>
    <property type="project" value="InterPro"/>
</dbReference>
<dbReference type="PANTHER" id="PTHR23502">
    <property type="entry name" value="MAJOR FACILITATOR SUPERFAMILY"/>
    <property type="match status" value="1"/>
</dbReference>
<feature type="transmembrane region" description="Helical" evidence="7">
    <location>
        <begin position="508"/>
        <end position="527"/>
    </location>
</feature>
<dbReference type="SUPFAM" id="SSF103473">
    <property type="entry name" value="MFS general substrate transporter"/>
    <property type="match status" value="1"/>
</dbReference>
<keyword evidence="3 7" id="KW-1133">Transmembrane helix</keyword>
<feature type="transmembrane region" description="Helical" evidence="7">
    <location>
        <begin position="468"/>
        <end position="487"/>
    </location>
</feature>
<dbReference type="EMBL" id="JAAHCF010000481">
    <property type="protein sequence ID" value="KAK8143654.1"/>
    <property type="molecule type" value="Genomic_DNA"/>
</dbReference>
<feature type="transmembrane region" description="Helical" evidence="7">
    <location>
        <begin position="533"/>
        <end position="553"/>
    </location>
</feature>
<feature type="transmembrane region" description="Helical" evidence="7">
    <location>
        <begin position="271"/>
        <end position="298"/>
    </location>
</feature>
<evidence type="ECO:0000256" key="3">
    <source>
        <dbReference type="ARBA" id="ARBA00022989"/>
    </source>
</evidence>
<protein>
    <recommendedName>
        <fullName evidence="9">Major facilitator superfamily (MFS) profile domain-containing protein</fullName>
    </recommendedName>
</protein>
<dbReference type="FunFam" id="1.20.1250.20:FF:000011">
    <property type="entry name" value="MFS multidrug transporter, putative"/>
    <property type="match status" value="1"/>
</dbReference>
<comment type="caution">
    <text evidence="10">The sequence shown here is derived from an EMBL/GenBank/DDBJ whole genome shotgun (WGS) entry which is preliminary data.</text>
</comment>
<feature type="transmembrane region" description="Helical" evidence="7">
    <location>
        <begin position="319"/>
        <end position="339"/>
    </location>
</feature>
<dbReference type="Gene3D" id="1.20.1250.20">
    <property type="entry name" value="MFS general substrate transporter like domains"/>
    <property type="match status" value="1"/>
</dbReference>
<keyword evidence="2 7" id="KW-0812">Transmembrane</keyword>
<evidence type="ECO:0000256" key="4">
    <source>
        <dbReference type="ARBA" id="ARBA00023136"/>
    </source>
</evidence>
<feature type="transmembrane region" description="Helical" evidence="7">
    <location>
        <begin position="602"/>
        <end position="621"/>
    </location>
</feature>
<dbReference type="Pfam" id="PF07690">
    <property type="entry name" value="MFS_1"/>
    <property type="match status" value="1"/>
</dbReference>
<proteinExistence type="predicted"/>
<keyword evidence="4 7" id="KW-0472">Membrane</keyword>
<dbReference type="PANTHER" id="PTHR23502:SF49">
    <property type="entry name" value="MAJOR FACILITATOR SUPERFAMILY (MFS) PROFILE DOMAIN-CONTAINING PROTEIN"/>
    <property type="match status" value="1"/>
</dbReference>
<reference evidence="10 11" key="1">
    <citation type="submission" date="2020-02" db="EMBL/GenBank/DDBJ databases">
        <title>Comparative genomics of the hypocrealean fungal genus Beauvera.</title>
        <authorList>
            <person name="Showalter D.N."/>
            <person name="Bushley K.E."/>
            <person name="Rehner S.A."/>
        </authorList>
    </citation>
    <scope>NUCLEOTIDE SEQUENCE [LARGE SCALE GENOMIC DNA]</scope>
    <source>
        <strain evidence="10 11">ARSEF4384</strain>
    </source>
</reference>
<keyword evidence="5" id="KW-0325">Glycoprotein</keyword>
<keyword evidence="11" id="KW-1185">Reference proteome</keyword>
<evidence type="ECO:0000313" key="10">
    <source>
        <dbReference type="EMBL" id="KAK8143654.1"/>
    </source>
</evidence>
<keyword evidence="8" id="KW-0732">Signal</keyword>
<feature type="transmembrane region" description="Helical" evidence="7">
    <location>
        <begin position="230"/>
        <end position="251"/>
    </location>
</feature>
<feature type="compositionally biased region" description="Basic and acidic residues" evidence="6">
    <location>
        <begin position="140"/>
        <end position="161"/>
    </location>
</feature>
<accession>A0AAW0RN57</accession>
<gene>
    <name evidence="10" type="ORF">G3M48_006934</name>
</gene>
<feature type="chain" id="PRO_5043654102" description="Major facilitator superfamily (MFS) profile domain-containing protein" evidence="8">
    <location>
        <begin position="29"/>
        <end position="638"/>
    </location>
</feature>
<feature type="domain" description="Major facilitator superfamily (MFS) profile" evidence="9">
    <location>
        <begin position="197"/>
        <end position="638"/>
    </location>
</feature>
<dbReference type="InterPro" id="IPR036259">
    <property type="entry name" value="MFS_trans_sf"/>
</dbReference>
<dbReference type="Proteomes" id="UP001397290">
    <property type="component" value="Unassembled WGS sequence"/>
</dbReference>
<feature type="transmembrane region" description="Helical" evidence="7">
    <location>
        <begin position="197"/>
        <end position="218"/>
    </location>
</feature>
<feature type="transmembrane region" description="Helical" evidence="7">
    <location>
        <begin position="359"/>
        <end position="382"/>
    </location>
</feature>
<evidence type="ECO:0000259" key="9">
    <source>
        <dbReference type="PROSITE" id="PS50850"/>
    </source>
</evidence>
<organism evidence="10 11">
    <name type="scientific">Beauveria asiatica</name>
    <dbReference type="NCBI Taxonomy" id="1069075"/>
    <lineage>
        <taxon>Eukaryota</taxon>
        <taxon>Fungi</taxon>
        <taxon>Dikarya</taxon>
        <taxon>Ascomycota</taxon>
        <taxon>Pezizomycotina</taxon>
        <taxon>Sordariomycetes</taxon>
        <taxon>Hypocreomycetidae</taxon>
        <taxon>Hypocreales</taxon>
        <taxon>Cordycipitaceae</taxon>
        <taxon>Beauveria</taxon>
    </lineage>
</organism>
<evidence type="ECO:0000256" key="8">
    <source>
        <dbReference type="SAM" id="SignalP"/>
    </source>
</evidence>
<evidence type="ECO:0000256" key="5">
    <source>
        <dbReference type="ARBA" id="ARBA00023180"/>
    </source>
</evidence>
<feature type="transmembrane region" description="Helical" evidence="7">
    <location>
        <begin position="429"/>
        <end position="448"/>
    </location>
</feature>
<sequence length="638" mass="69667">MPITSPQRVSTLMTWLLFHWLACSPWYAVIPDKNPQVHLAQLRGLARPADYQHARLKYCAFEASTASSNTVGEAMPTGQYSNCHDWLPHLGSHGSLFGFWIPSPPAATRSRRSTTSGTKMAEAEKVSSSPTQDMAQRAGEPSKEALPVRRDAEISDQHDSSQPDTAADNDRKAFQARFEPGDPENPHNFGSAKKVSILIQMSLLALVGSLGTSIIAPAEPVIARYTNTSTEVATLVLSLYVLGFAVGPLLWAPVSEVFGRRWSMLPPVFGLALFSIGTATSTNAASIFITRFLAAVFGSAPQSNVSAAMGDFYGPKTRGIAMTFFAVCVVGGPTLAPLIGSALLVNPKLGWRWTEYMQAIISFAVVAICIFFLPETYGPVLLRRKAVRLRKETGDDRWWHPHEEEKMNMGNIVTKYIVRPLNMLVTEPAVTCMAIYASFVFALIYMFLEVIPIVYLEGRHWSPVVSTLPYLSIFIGVLCAVFVNLANQPLYAKAMAKNNNKPVPEARLPPIVVGIVLLVIGMFWFAWTAVPKFHWILPTIALAFVGAGFNIVFQQCLNFLVDTYGMYAASALAANTFLRSLLACGLPLAARPMFSTMGVGPAVSLLGGIACAALPIPFIFYKYGARLRKASKFAALRD</sequence>
<evidence type="ECO:0000256" key="7">
    <source>
        <dbReference type="SAM" id="Phobius"/>
    </source>
</evidence>
<feature type="transmembrane region" description="Helical" evidence="7">
    <location>
        <begin position="565"/>
        <end position="590"/>
    </location>
</feature>
<dbReference type="InterPro" id="IPR011701">
    <property type="entry name" value="MFS"/>
</dbReference>
<evidence type="ECO:0000313" key="11">
    <source>
        <dbReference type="Proteomes" id="UP001397290"/>
    </source>
</evidence>
<evidence type="ECO:0000256" key="6">
    <source>
        <dbReference type="SAM" id="MobiDB-lite"/>
    </source>
</evidence>
<dbReference type="InterPro" id="IPR020846">
    <property type="entry name" value="MFS_dom"/>
</dbReference>
<name>A0AAW0RN57_9HYPO</name>